<evidence type="ECO:0000313" key="1">
    <source>
        <dbReference type="EMBL" id="GJS83456.1"/>
    </source>
</evidence>
<reference evidence="1" key="1">
    <citation type="journal article" date="2022" name="Int. J. Mol. Sci.">
        <title>Draft Genome of Tanacetum Coccineum: Genomic Comparison of Closely Related Tanacetum-Family Plants.</title>
        <authorList>
            <person name="Yamashiro T."/>
            <person name="Shiraishi A."/>
            <person name="Nakayama K."/>
            <person name="Satake H."/>
        </authorList>
    </citation>
    <scope>NUCLEOTIDE SEQUENCE</scope>
</reference>
<reference evidence="1" key="2">
    <citation type="submission" date="2022-01" db="EMBL/GenBank/DDBJ databases">
        <authorList>
            <person name="Yamashiro T."/>
            <person name="Shiraishi A."/>
            <person name="Satake H."/>
            <person name="Nakayama K."/>
        </authorList>
    </citation>
    <scope>NUCLEOTIDE SEQUENCE</scope>
</reference>
<dbReference type="InterPro" id="IPR006912">
    <property type="entry name" value="Harbinger_derived_prot"/>
</dbReference>
<dbReference type="Pfam" id="PF04827">
    <property type="entry name" value="Plant_tran"/>
    <property type="match status" value="1"/>
</dbReference>
<organism evidence="1 2">
    <name type="scientific">Tanacetum coccineum</name>
    <dbReference type="NCBI Taxonomy" id="301880"/>
    <lineage>
        <taxon>Eukaryota</taxon>
        <taxon>Viridiplantae</taxon>
        <taxon>Streptophyta</taxon>
        <taxon>Embryophyta</taxon>
        <taxon>Tracheophyta</taxon>
        <taxon>Spermatophyta</taxon>
        <taxon>Magnoliopsida</taxon>
        <taxon>eudicotyledons</taxon>
        <taxon>Gunneridae</taxon>
        <taxon>Pentapetalae</taxon>
        <taxon>asterids</taxon>
        <taxon>campanulids</taxon>
        <taxon>Asterales</taxon>
        <taxon>Asteraceae</taxon>
        <taxon>Asteroideae</taxon>
        <taxon>Anthemideae</taxon>
        <taxon>Anthemidinae</taxon>
        <taxon>Tanacetum</taxon>
    </lineage>
</organism>
<accession>A0ABQ4Z1E1</accession>
<dbReference type="EMBL" id="BQNB010010901">
    <property type="protein sequence ID" value="GJS83456.1"/>
    <property type="molecule type" value="Genomic_DNA"/>
</dbReference>
<protein>
    <submittedName>
        <fullName evidence="1">Reverse transcriptase domain-containing protein</fullName>
    </submittedName>
</protein>
<dbReference type="PANTHER" id="PTHR47150">
    <property type="entry name" value="OS12G0169200 PROTEIN"/>
    <property type="match status" value="1"/>
</dbReference>
<proteinExistence type="predicted"/>
<evidence type="ECO:0000313" key="2">
    <source>
        <dbReference type="Proteomes" id="UP001151760"/>
    </source>
</evidence>
<gene>
    <name evidence="1" type="ORF">Tco_0749997</name>
</gene>
<dbReference type="Proteomes" id="UP001151760">
    <property type="component" value="Unassembled WGS sequence"/>
</dbReference>
<dbReference type="GO" id="GO:0003964">
    <property type="term" value="F:RNA-directed DNA polymerase activity"/>
    <property type="evidence" value="ECO:0007669"/>
    <property type="project" value="UniProtKB-KW"/>
</dbReference>
<sequence length="187" mass="21103">MSRSLFMGIVEEVTLQCAFFREQEDCTGKLGISPLIKCTSAIRQLAYGTIPDALDEYLQMGNATSRQYWAWFGCPIAHKAQYCKRDHGPDPFILLEAIASNDLWIWHAFFGVSGSNNDINVTQRSPLLNDLKLDISGMGAICYGQFKIWLMMDTSDFGNKQCMKRQEQDVERTFNVLKKSGILALTA</sequence>
<name>A0ABQ4Z1E1_9ASTR</name>
<dbReference type="PANTHER" id="PTHR47150:SF5">
    <property type="entry name" value="OS07G0546750 PROTEIN"/>
    <property type="match status" value="1"/>
</dbReference>
<comment type="caution">
    <text evidence="1">The sequence shown here is derived from an EMBL/GenBank/DDBJ whole genome shotgun (WGS) entry which is preliminary data.</text>
</comment>
<keyword evidence="1" id="KW-0808">Transferase</keyword>
<keyword evidence="1" id="KW-0695">RNA-directed DNA polymerase</keyword>
<keyword evidence="1" id="KW-0548">Nucleotidyltransferase</keyword>
<keyword evidence="2" id="KW-1185">Reference proteome</keyword>